<dbReference type="Pfam" id="PF12961">
    <property type="entry name" value="DUF3850"/>
    <property type="match status" value="1"/>
</dbReference>
<evidence type="ECO:0000313" key="2">
    <source>
        <dbReference type="EMBL" id="OGK16515.1"/>
    </source>
</evidence>
<dbReference type="SUPFAM" id="SSF88697">
    <property type="entry name" value="PUA domain-like"/>
    <property type="match status" value="1"/>
</dbReference>
<organism evidence="2 3">
    <name type="scientific">Candidatus Roizmanbacteria bacterium RIFCSPHIGHO2_01_FULL_39_12b</name>
    <dbReference type="NCBI Taxonomy" id="1802030"/>
    <lineage>
        <taxon>Bacteria</taxon>
        <taxon>Candidatus Roizmaniibacteriota</taxon>
    </lineage>
</organism>
<dbReference type="Gene3D" id="2.30.130.30">
    <property type="entry name" value="Hypothetical protein"/>
    <property type="match status" value="1"/>
</dbReference>
<evidence type="ECO:0000313" key="3">
    <source>
        <dbReference type="Proteomes" id="UP000178372"/>
    </source>
</evidence>
<dbReference type="AlphaFoldDB" id="A0A1F7GCK6"/>
<dbReference type="InterPro" id="IPR015947">
    <property type="entry name" value="PUA-like_sf"/>
</dbReference>
<protein>
    <recommendedName>
        <fullName evidence="1">DUF3850 domain-containing protein</fullName>
    </recommendedName>
</protein>
<comment type="caution">
    <text evidence="2">The sequence shown here is derived from an EMBL/GenBank/DDBJ whole genome shotgun (WGS) entry which is preliminary data.</text>
</comment>
<dbReference type="EMBL" id="MFZF01000016">
    <property type="protein sequence ID" value="OGK16515.1"/>
    <property type="molecule type" value="Genomic_DNA"/>
</dbReference>
<proteinExistence type="predicted"/>
<feature type="domain" description="DUF3850" evidence="1">
    <location>
        <begin position="6"/>
        <end position="68"/>
    </location>
</feature>
<name>A0A1F7GCK6_9BACT</name>
<dbReference type="Proteomes" id="UP000178372">
    <property type="component" value="Unassembled WGS sequence"/>
</dbReference>
<gene>
    <name evidence="2" type="ORF">A2690_04155</name>
</gene>
<evidence type="ECO:0000259" key="1">
    <source>
        <dbReference type="Pfam" id="PF12961"/>
    </source>
</evidence>
<accession>A0A1F7GCK6</accession>
<sequence length="86" mass="10449">MKIEKKTWKRQFQDILDGKKNFDVRLYDFECKEGDTLVLREWDEDVGKYTGRTIEKVITYVSKVNDFKFWKKEEIDKYGLQVIGFK</sequence>
<reference evidence="2 3" key="1">
    <citation type="journal article" date="2016" name="Nat. Commun.">
        <title>Thousands of microbial genomes shed light on interconnected biogeochemical processes in an aquifer system.</title>
        <authorList>
            <person name="Anantharaman K."/>
            <person name="Brown C.T."/>
            <person name="Hug L.A."/>
            <person name="Sharon I."/>
            <person name="Castelle C.J."/>
            <person name="Probst A.J."/>
            <person name="Thomas B.C."/>
            <person name="Singh A."/>
            <person name="Wilkins M.J."/>
            <person name="Karaoz U."/>
            <person name="Brodie E.L."/>
            <person name="Williams K.H."/>
            <person name="Hubbard S.S."/>
            <person name="Banfield J.F."/>
        </authorList>
    </citation>
    <scope>NUCLEOTIDE SEQUENCE [LARGE SCALE GENOMIC DNA]</scope>
</reference>
<dbReference type="InterPro" id="IPR039440">
    <property type="entry name" value="DUF3850"/>
</dbReference>